<keyword evidence="2 9" id="KW-0690">Ribosome biogenesis</keyword>
<keyword evidence="8 9" id="KW-0862">Zinc</keyword>
<evidence type="ECO:0000256" key="4">
    <source>
        <dbReference type="ARBA" id="ARBA00022722"/>
    </source>
</evidence>
<dbReference type="PANTHER" id="PTHR46986">
    <property type="entry name" value="ENDORIBONUCLEASE YBEY, CHLOROPLASTIC"/>
    <property type="match status" value="1"/>
</dbReference>
<organism evidence="10 11">
    <name type="scientific">Roseofilum casamattae BLCC-M143</name>
    <dbReference type="NCBI Taxonomy" id="3022442"/>
    <lineage>
        <taxon>Bacteria</taxon>
        <taxon>Bacillati</taxon>
        <taxon>Cyanobacteriota</taxon>
        <taxon>Cyanophyceae</taxon>
        <taxon>Desertifilales</taxon>
        <taxon>Desertifilaceae</taxon>
        <taxon>Roseofilum</taxon>
        <taxon>Roseofilum casamattae</taxon>
    </lineage>
</organism>
<keyword evidence="9" id="KW-0963">Cytoplasm</keyword>
<dbReference type="InterPro" id="IPR023091">
    <property type="entry name" value="MetalPrtase_cat_dom_sf_prd"/>
</dbReference>
<keyword evidence="4 9" id="KW-0540">Nuclease</keyword>
<keyword evidence="11" id="KW-1185">Reference proteome</keyword>
<accession>A0ABT7BY66</accession>
<dbReference type="Proteomes" id="UP001232992">
    <property type="component" value="Unassembled WGS sequence"/>
</dbReference>
<dbReference type="Pfam" id="PF02130">
    <property type="entry name" value="YbeY"/>
    <property type="match status" value="1"/>
</dbReference>
<reference evidence="10 11" key="1">
    <citation type="submission" date="2023-01" db="EMBL/GenBank/DDBJ databases">
        <title>Novel diversity within Roseofilum (Cyanobacteria; Desertifilaceae) from marine benthic mats with descriptions of four novel species.</title>
        <authorList>
            <person name="Wang Y."/>
            <person name="Berthold D.E."/>
            <person name="Hu J."/>
            <person name="Lefler F.W."/>
            <person name="Laughinghouse H.D. IV."/>
        </authorList>
    </citation>
    <scope>NUCLEOTIDE SEQUENCE [LARGE SCALE GENOMIC DNA]</scope>
    <source>
        <strain evidence="10 11">BLCC-M143</strain>
    </source>
</reference>
<keyword evidence="5 9" id="KW-0479">Metal-binding</keyword>
<comment type="similarity">
    <text evidence="1 9">Belongs to the endoribonuclease YbeY family.</text>
</comment>
<dbReference type="PROSITE" id="PS01306">
    <property type="entry name" value="UPF0054"/>
    <property type="match status" value="1"/>
</dbReference>
<evidence type="ECO:0000256" key="7">
    <source>
        <dbReference type="ARBA" id="ARBA00022801"/>
    </source>
</evidence>
<comment type="function">
    <text evidence="9">Single strand-specific metallo-endoribonuclease involved in late-stage 70S ribosome quality control and in maturation of the 3' terminus of the 16S rRNA.</text>
</comment>
<dbReference type="RefSeq" id="WP_283758772.1">
    <property type="nucleotide sequence ID" value="NZ_JAQOSQ010000012.1"/>
</dbReference>
<keyword evidence="7 9" id="KW-0378">Hydrolase</keyword>
<dbReference type="Gene3D" id="3.40.390.30">
    <property type="entry name" value="Metalloproteases ('zincins'), catalytic domain"/>
    <property type="match status" value="1"/>
</dbReference>
<evidence type="ECO:0000256" key="6">
    <source>
        <dbReference type="ARBA" id="ARBA00022759"/>
    </source>
</evidence>
<evidence type="ECO:0000256" key="5">
    <source>
        <dbReference type="ARBA" id="ARBA00022723"/>
    </source>
</evidence>
<dbReference type="EC" id="3.1.-.-" evidence="9"/>
<evidence type="ECO:0000256" key="1">
    <source>
        <dbReference type="ARBA" id="ARBA00010875"/>
    </source>
</evidence>
<comment type="caution">
    <text evidence="10">The sequence shown here is derived from an EMBL/GenBank/DDBJ whole genome shotgun (WGS) entry which is preliminary data.</text>
</comment>
<comment type="subcellular location">
    <subcellularLocation>
        <location evidence="9">Cytoplasm</location>
    </subcellularLocation>
</comment>
<keyword evidence="6 9" id="KW-0255">Endonuclease</keyword>
<proteinExistence type="inferred from homology"/>
<feature type="binding site" evidence="9">
    <location>
        <position position="127"/>
    </location>
    <ligand>
        <name>Zn(2+)</name>
        <dbReference type="ChEBI" id="CHEBI:29105"/>
        <note>catalytic</note>
    </ligand>
</feature>
<comment type="cofactor">
    <cofactor evidence="9">
        <name>Zn(2+)</name>
        <dbReference type="ChEBI" id="CHEBI:29105"/>
    </cofactor>
    <text evidence="9">Binds 1 zinc ion.</text>
</comment>
<evidence type="ECO:0000313" key="10">
    <source>
        <dbReference type="EMBL" id="MDJ1184120.1"/>
    </source>
</evidence>
<dbReference type="EMBL" id="JAQOSQ010000012">
    <property type="protein sequence ID" value="MDJ1184120.1"/>
    <property type="molecule type" value="Genomic_DNA"/>
</dbReference>
<name>A0ABT7BY66_9CYAN</name>
<sequence length="159" mass="18238">MSIEIQIQVNDSISDVPIASATWQTWFTCWLAHLDPPPAPSYELSLRLTDDRDIQHFNSQYRHQNQPTDILAFAALEAEYPSIPNSEEPLYLGDLVLSVETARQQARDRGHTETTELAWLAAHGLLHLLGWDHPDEESLDRMLDQQEWLLQQVNLQGQL</sequence>
<evidence type="ECO:0000256" key="3">
    <source>
        <dbReference type="ARBA" id="ARBA00022552"/>
    </source>
</evidence>
<dbReference type="HAMAP" id="MF_00009">
    <property type="entry name" value="Endoribonucl_YbeY"/>
    <property type="match status" value="1"/>
</dbReference>
<feature type="binding site" evidence="9">
    <location>
        <position position="133"/>
    </location>
    <ligand>
        <name>Zn(2+)</name>
        <dbReference type="ChEBI" id="CHEBI:29105"/>
        <note>catalytic</note>
    </ligand>
</feature>
<evidence type="ECO:0000313" key="11">
    <source>
        <dbReference type="Proteomes" id="UP001232992"/>
    </source>
</evidence>
<evidence type="ECO:0000256" key="9">
    <source>
        <dbReference type="HAMAP-Rule" id="MF_00009"/>
    </source>
</evidence>
<dbReference type="SUPFAM" id="SSF55486">
    <property type="entry name" value="Metalloproteases ('zincins'), catalytic domain"/>
    <property type="match status" value="1"/>
</dbReference>
<keyword evidence="3 9" id="KW-0698">rRNA processing</keyword>
<evidence type="ECO:0000256" key="8">
    <source>
        <dbReference type="ARBA" id="ARBA00022833"/>
    </source>
</evidence>
<evidence type="ECO:0000256" key="2">
    <source>
        <dbReference type="ARBA" id="ARBA00022517"/>
    </source>
</evidence>
<feature type="binding site" evidence="9">
    <location>
        <position position="123"/>
    </location>
    <ligand>
        <name>Zn(2+)</name>
        <dbReference type="ChEBI" id="CHEBI:29105"/>
        <note>catalytic</note>
    </ligand>
</feature>
<dbReference type="PANTHER" id="PTHR46986:SF1">
    <property type="entry name" value="ENDORIBONUCLEASE YBEY, CHLOROPLASTIC"/>
    <property type="match status" value="1"/>
</dbReference>
<gene>
    <name evidence="9 10" type="primary">ybeY</name>
    <name evidence="10" type="ORF">PMH09_13085</name>
</gene>
<protein>
    <recommendedName>
        <fullName evidence="9">Endoribonuclease YbeY</fullName>
        <ecNumber evidence="9">3.1.-.-</ecNumber>
    </recommendedName>
</protein>
<dbReference type="NCBIfam" id="TIGR00043">
    <property type="entry name" value="rRNA maturation RNase YbeY"/>
    <property type="match status" value="1"/>
</dbReference>
<dbReference type="InterPro" id="IPR020549">
    <property type="entry name" value="YbeY_CS"/>
</dbReference>
<dbReference type="InterPro" id="IPR002036">
    <property type="entry name" value="YbeY"/>
</dbReference>